<keyword evidence="2" id="KW-1003">Cell membrane</keyword>
<evidence type="ECO:0000256" key="5">
    <source>
        <dbReference type="ARBA" id="ARBA00022989"/>
    </source>
</evidence>
<dbReference type="InterPro" id="IPR000725">
    <property type="entry name" value="Olfact_rcpt"/>
</dbReference>
<dbReference type="Proteomes" id="UP001166674">
    <property type="component" value="Unassembled WGS sequence"/>
</dbReference>
<reference evidence="9" key="1">
    <citation type="submission" date="2020-03" db="EMBL/GenBank/DDBJ databases">
        <title>Studies in the Genomics of Life Span.</title>
        <authorList>
            <person name="Glass D."/>
        </authorList>
    </citation>
    <scope>NUCLEOTIDE SEQUENCE</scope>
    <source>
        <strain evidence="9">SUZIE</strain>
        <tissue evidence="9">Muscle</tissue>
    </source>
</reference>
<evidence type="ECO:0000256" key="3">
    <source>
        <dbReference type="ARBA" id="ARBA00022606"/>
    </source>
</evidence>
<comment type="caution">
    <text evidence="9">The sequence shown here is derived from an EMBL/GenBank/DDBJ whole genome shotgun (WGS) entry which is preliminary data.</text>
</comment>
<evidence type="ECO:0000256" key="4">
    <source>
        <dbReference type="ARBA" id="ARBA00022692"/>
    </source>
</evidence>
<name>A0AA41N2Y0_SCICA</name>
<feature type="transmembrane region" description="Helical" evidence="8">
    <location>
        <begin position="12"/>
        <end position="33"/>
    </location>
</feature>
<proteinExistence type="predicted"/>
<dbReference type="GO" id="GO:0005886">
    <property type="term" value="C:plasma membrane"/>
    <property type="evidence" value="ECO:0007669"/>
    <property type="project" value="UniProtKB-SubCell"/>
</dbReference>
<dbReference type="SUPFAM" id="SSF81321">
    <property type="entry name" value="Family A G protein-coupled receptor-like"/>
    <property type="match status" value="1"/>
</dbReference>
<dbReference type="GO" id="GO:0007186">
    <property type="term" value="P:G protein-coupled receptor signaling pathway"/>
    <property type="evidence" value="ECO:0007669"/>
    <property type="project" value="InterPro"/>
</dbReference>
<organism evidence="9 10">
    <name type="scientific">Sciurus carolinensis</name>
    <name type="common">Eastern gray squirrel</name>
    <dbReference type="NCBI Taxonomy" id="30640"/>
    <lineage>
        <taxon>Eukaryota</taxon>
        <taxon>Metazoa</taxon>
        <taxon>Chordata</taxon>
        <taxon>Craniata</taxon>
        <taxon>Vertebrata</taxon>
        <taxon>Euteleostomi</taxon>
        <taxon>Mammalia</taxon>
        <taxon>Eutheria</taxon>
        <taxon>Euarchontoglires</taxon>
        <taxon>Glires</taxon>
        <taxon>Rodentia</taxon>
        <taxon>Sciuromorpha</taxon>
        <taxon>Sciuridae</taxon>
        <taxon>Sciurinae</taxon>
        <taxon>Sciurini</taxon>
        <taxon>Sciurus</taxon>
    </lineage>
</organism>
<protein>
    <submittedName>
        <fullName evidence="9">Olfactory receptor 2L2</fullName>
    </submittedName>
</protein>
<keyword evidence="4 8" id="KW-0812">Transmembrane</keyword>
<keyword evidence="7" id="KW-0807">Transducer</keyword>
<sequence length="76" mass="8947">MHWGEGRKKFWSTCSTHLTVVTFYYALFAYTYLHPRPFWSPAEDKVLAVFYAILTPMLYPIIYGLRNKEEMGPTGH</sequence>
<evidence type="ECO:0000256" key="2">
    <source>
        <dbReference type="ARBA" id="ARBA00022475"/>
    </source>
</evidence>
<dbReference type="AlphaFoldDB" id="A0AA41N2Y0"/>
<keyword evidence="5 8" id="KW-1133">Transmembrane helix</keyword>
<dbReference type="PANTHER" id="PTHR26453">
    <property type="entry name" value="OLFACTORY RECEPTOR"/>
    <property type="match status" value="1"/>
</dbReference>
<comment type="subcellular location">
    <subcellularLocation>
        <location evidence="1">Cell membrane</location>
        <topology evidence="1">Multi-pass membrane protein</topology>
    </subcellularLocation>
</comment>
<keyword evidence="9" id="KW-0675">Receptor</keyword>
<evidence type="ECO:0000256" key="7">
    <source>
        <dbReference type="ARBA" id="ARBA00023224"/>
    </source>
</evidence>
<gene>
    <name evidence="9" type="ORF">SUZIE_167855</name>
</gene>
<dbReference type="GO" id="GO:0004984">
    <property type="term" value="F:olfactory receptor activity"/>
    <property type="evidence" value="ECO:0007669"/>
    <property type="project" value="InterPro"/>
</dbReference>
<keyword evidence="3" id="KW-0716">Sensory transduction</keyword>
<evidence type="ECO:0000256" key="8">
    <source>
        <dbReference type="SAM" id="Phobius"/>
    </source>
</evidence>
<evidence type="ECO:0000256" key="6">
    <source>
        <dbReference type="ARBA" id="ARBA00023136"/>
    </source>
</evidence>
<evidence type="ECO:0000256" key="1">
    <source>
        <dbReference type="ARBA" id="ARBA00004651"/>
    </source>
</evidence>
<feature type="transmembrane region" description="Helical" evidence="8">
    <location>
        <begin position="45"/>
        <end position="65"/>
    </location>
</feature>
<evidence type="ECO:0000313" key="10">
    <source>
        <dbReference type="Proteomes" id="UP001166674"/>
    </source>
</evidence>
<keyword evidence="10" id="KW-1185">Reference proteome</keyword>
<keyword evidence="6 8" id="KW-0472">Membrane</keyword>
<dbReference type="EMBL" id="JAATJV010381933">
    <property type="protein sequence ID" value="MBZ3882474.1"/>
    <property type="molecule type" value="Genomic_DNA"/>
</dbReference>
<evidence type="ECO:0000313" key="9">
    <source>
        <dbReference type="EMBL" id="MBZ3882474.1"/>
    </source>
</evidence>
<accession>A0AA41N2Y0</accession>
<dbReference type="Pfam" id="PF13853">
    <property type="entry name" value="7tm_4"/>
    <property type="match status" value="1"/>
</dbReference>